<proteinExistence type="predicted"/>
<reference evidence="2" key="1">
    <citation type="submission" date="2021-01" db="EMBL/GenBank/DDBJ databases">
        <authorList>
            <person name="Corre E."/>
            <person name="Pelletier E."/>
            <person name="Niang G."/>
            <person name="Scheremetjew M."/>
            <person name="Finn R."/>
            <person name="Kale V."/>
            <person name="Holt S."/>
            <person name="Cochrane G."/>
            <person name="Meng A."/>
            <person name="Brown T."/>
            <person name="Cohen L."/>
        </authorList>
    </citation>
    <scope>NUCLEOTIDE SEQUENCE</scope>
    <source>
        <strain evidence="2">CCAP1064/1</strain>
    </source>
</reference>
<sequence>MPNTRLIYIEMIPRGQETEMMGFYFFCGRGFTWIPPLVFTIMNEAGIRSNWGLATMSFWFAVGCCTLQMMGSFESAVEHSRKMDPSLNKKILGNDHEKLNSTSIDMSKL</sequence>
<name>A0A7S0CLU2_9STRA</name>
<feature type="transmembrane region" description="Helical" evidence="1">
    <location>
        <begin position="51"/>
        <end position="73"/>
    </location>
</feature>
<keyword evidence="1" id="KW-0812">Transmembrane</keyword>
<gene>
    <name evidence="2" type="ORF">PINE0816_LOCUS23902</name>
</gene>
<evidence type="ECO:0000256" key="1">
    <source>
        <dbReference type="SAM" id="Phobius"/>
    </source>
</evidence>
<organism evidence="2">
    <name type="scientific">Proboscia inermis</name>
    <dbReference type="NCBI Taxonomy" id="420281"/>
    <lineage>
        <taxon>Eukaryota</taxon>
        <taxon>Sar</taxon>
        <taxon>Stramenopiles</taxon>
        <taxon>Ochrophyta</taxon>
        <taxon>Bacillariophyta</taxon>
        <taxon>Coscinodiscophyceae</taxon>
        <taxon>Rhizosoleniophycidae</taxon>
        <taxon>Rhizosoleniales</taxon>
        <taxon>Rhizosoleniaceae</taxon>
        <taxon>Proboscia</taxon>
    </lineage>
</organism>
<keyword evidence="1" id="KW-1133">Transmembrane helix</keyword>
<evidence type="ECO:0000313" key="2">
    <source>
        <dbReference type="EMBL" id="CAD8427736.1"/>
    </source>
</evidence>
<feature type="transmembrane region" description="Helical" evidence="1">
    <location>
        <begin position="21"/>
        <end position="39"/>
    </location>
</feature>
<evidence type="ECO:0008006" key="3">
    <source>
        <dbReference type="Google" id="ProtNLM"/>
    </source>
</evidence>
<protein>
    <recommendedName>
        <fullName evidence="3">Major facilitator superfamily (MFS) profile domain-containing protein</fullName>
    </recommendedName>
</protein>
<accession>A0A7S0CLU2</accession>
<dbReference type="EMBL" id="HBEL01052256">
    <property type="protein sequence ID" value="CAD8427736.1"/>
    <property type="molecule type" value="Transcribed_RNA"/>
</dbReference>
<dbReference type="AlphaFoldDB" id="A0A7S0CLU2"/>
<keyword evidence="1" id="KW-0472">Membrane</keyword>